<keyword evidence="6" id="KW-0460">Magnesium</keyword>
<comment type="similarity">
    <text evidence="7">Belongs to the PINc/VapC protein family.</text>
</comment>
<evidence type="ECO:0000256" key="4">
    <source>
        <dbReference type="ARBA" id="ARBA00022723"/>
    </source>
</evidence>
<dbReference type="InterPro" id="IPR029060">
    <property type="entry name" value="PIN-like_dom_sf"/>
</dbReference>
<keyword evidence="10" id="KW-1185">Reference proteome</keyword>
<name>A0A7X0FAG5_9HYPH</name>
<dbReference type="GO" id="GO:0016787">
    <property type="term" value="F:hydrolase activity"/>
    <property type="evidence" value="ECO:0007669"/>
    <property type="project" value="UniProtKB-KW"/>
</dbReference>
<evidence type="ECO:0000256" key="3">
    <source>
        <dbReference type="ARBA" id="ARBA00022722"/>
    </source>
</evidence>
<dbReference type="PANTHER" id="PTHR33653:SF1">
    <property type="entry name" value="RIBONUCLEASE VAPC2"/>
    <property type="match status" value="1"/>
</dbReference>
<evidence type="ECO:0000256" key="7">
    <source>
        <dbReference type="ARBA" id="ARBA00038093"/>
    </source>
</evidence>
<evidence type="ECO:0000313" key="10">
    <source>
        <dbReference type="Proteomes" id="UP000536262"/>
    </source>
</evidence>
<dbReference type="RefSeq" id="WP_184700436.1">
    <property type="nucleotide sequence ID" value="NZ_BAABEG010000001.1"/>
</dbReference>
<dbReference type="InterPro" id="IPR050556">
    <property type="entry name" value="Type_II_TA_system_RNase"/>
</dbReference>
<keyword evidence="2" id="KW-1277">Toxin-antitoxin system</keyword>
<proteinExistence type="inferred from homology"/>
<evidence type="ECO:0000259" key="8">
    <source>
        <dbReference type="Pfam" id="PF01850"/>
    </source>
</evidence>
<keyword evidence="3" id="KW-0540">Nuclease</keyword>
<dbReference type="PANTHER" id="PTHR33653">
    <property type="entry name" value="RIBONUCLEASE VAPC2"/>
    <property type="match status" value="1"/>
</dbReference>
<protein>
    <recommendedName>
        <fullName evidence="8">PIN domain-containing protein</fullName>
    </recommendedName>
</protein>
<evidence type="ECO:0000256" key="1">
    <source>
        <dbReference type="ARBA" id="ARBA00001946"/>
    </source>
</evidence>
<accession>A0A7X0FAG5</accession>
<evidence type="ECO:0000256" key="6">
    <source>
        <dbReference type="ARBA" id="ARBA00022842"/>
    </source>
</evidence>
<organism evidence="9 10">
    <name type="scientific">Aminobacter aganoensis</name>
    <dbReference type="NCBI Taxonomy" id="83264"/>
    <lineage>
        <taxon>Bacteria</taxon>
        <taxon>Pseudomonadati</taxon>
        <taxon>Pseudomonadota</taxon>
        <taxon>Alphaproteobacteria</taxon>
        <taxon>Hyphomicrobiales</taxon>
        <taxon>Phyllobacteriaceae</taxon>
        <taxon>Aminobacter</taxon>
    </lineage>
</organism>
<dbReference type="GO" id="GO:0004518">
    <property type="term" value="F:nuclease activity"/>
    <property type="evidence" value="ECO:0007669"/>
    <property type="project" value="UniProtKB-KW"/>
</dbReference>
<dbReference type="Pfam" id="PF01850">
    <property type="entry name" value="PIN"/>
    <property type="match status" value="1"/>
</dbReference>
<dbReference type="AlphaFoldDB" id="A0A7X0FAG5"/>
<reference evidence="9 10" key="1">
    <citation type="submission" date="2020-08" db="EMBL/GenBank/DDBJ databases">
        <title>Genomic Encyclopedia of Type Strains, Phase IV (KMG-IV): sequencing the most valuable type-strain genomes for metagenomic binning, comparative biology and taxonomic classification.</title>
        <authorList>
            <person name="Goeker M."/>
        </authorList>
    </citation>
    <scope>NUCLEOTIDE SEQUENCE [LARGE SCALE GENOMIC DNA]</scope>
    <source>
        <strain evidence="9 10">DSM 7051</strain>
    </source>
</reference>
<sequence>MTISTLVDTNIFIDVLLPEQLRGGWSARHLEVCFHAGEIAINPIIWSELASPVRDQAGLEGALAWLKPRREQIPWDAAFLAGLAHARYRRSGGTRDRTLPDFLIGAHAQVAGHRLLTRDATRYRSYFPDLDIIAPDTHP</sequence>
<feature type="domain" description="PIN" evidence="8">
    <location>
        <begin position="6"/>
        <end position="120"/>
    </location>
</feature>
<dbReference type="SUPFAM" id="SSF88723">
    <property type="entry name" value="PIN domain-like"/>
    <property type="match status" value="1"/>
</dbReference>
<keyword evidence="4" id="KW-0479">Metal-binding</keyword>
<dbReference type="Proteomes" id="UP000536262">
    <property type="component" value="Unassembled WGS sequence"/>
</dbReference>
<evidence type="ECO:0000313" key="9">
    <source>
        <dbReference type="EMBL" id="MBB6356122.1"/>
    </source>
</evidence>
<dbReference type="InterPro" id="IPR002716">
    <property type="entry name" value="PIN_dom"/>
</dbReference>
<dbReference type="Gene3D" id="3.40.50.1010">
    <property type="entry name" value="5'-nuclease"/>
    <property type="match status" value="1"/>
</dbReference>
<comment type="caution">
    <text evidence="9">The sequence shown here is derived from an EMBL/GenBank/DDBJ whole genome shotgun (WGS) entry which is preliminary data.</text>
</comment>
<keyword evidence="5" id="KW-0378">Hydrolase</keyword>
<comment type="cofactor">
    <cofactor evidence="1">
        <name>Mg(2+)</name>
        <dbReference type="ChEBI" id="CHEBI:18420"/>
    </cofactor>
</comment>
<evidence type="ECO:0000256" key="2">
    <source>
        <dbReference type="ARBA" id="ARBA00022649"/>
    </source>
</evidence>
<gene>
    <name evidence="9" type="ORF">GGR00_003927</name>
</gene>
<evidence type="ECO:0000256" key="5">
    <source>
        <dbReference type="ARBA" id="ARBA00022801"/>
    </source>
</evidence>
<dbReference type="GO" id="GO:0046872">
    <property type="term" value="F:metal ion binding"/>
    <property type="evidence" value="ECO:0007669"/>
    <property type="project" value="UniProtKB-KW"/>
</dbReference>
<dbReference type="EMBL" id="JACHOU010000011">
    <property type="protein sequence ID" value="MBB6356122.1"/>
    <property type="molecule type" value="Genomic_DNA"/>
</dbReference>